<evidence type="ECO:0000256" key="12">
    <source>
        <dbReference type="ARBA" id="ARBA00067760"/>
    </source>
</evidence>
<proteinExistence type="inferred from homology"/>
<dbReference type="GO" id="GO:0046540">
    <property type="term" value="C:U4/U6 x U5 tri-snRNP complex"/>
    <property type="evidence" value="ECO:0007669"/>
    <property type="project" value="UniProtKB-UniRule"/>
</dbReference>
<keyword evidence="6" id="KW-0007">Acetylation</keyword>
<comment type="subcellular location">
    <subcellularLocation>
        <location evidence="1 13">Nucleus</location>
    </subcellularLocation>
</comment>
<keyword evidence="7 13" id="KW-0508">mRNA splicing</keyword>
<gene>
    <name evidence="13" type="primary">LSM8</name>
    <name evidence="15" type="ORF">EGYM00392_LOCUS55551</name>
</gene>
<dbReference type="SMART" id="SM00651">
    <property type="entry name" value="Sm"/>
    <property type="match status" value="1"/>
</dbReference>
<evidence type="ECO:0000256" key="13">
    <source>
        <dbReference type="RuleBase" id="RU365048"/>
    </source>
</evidence>
<sequence>MSQPLEPFVDKQVSVITNDGRHIVGTLRGFDQCVNIIIEDSHERVYSTSAGVEQVPLGLFVIRGDNLCVIGQIDEAADSALQATFADIRCEPLKTLAHS</sequence>
<organism evidence="15">
    <name type="scientific">Eutreptiella gymnastica</name>
    <dbReference type="NCBI Taxonomy" id="73025"/>
    <lineage>
        <taxon>Eukaryota</taxon>
        <taxon>Discoba</taxon>
        <taxon>Euglenozoa</taxon>
        <taxon>Euglenida</taxon>
        <taxon>Spirocuta</taxon>
        <taxon>Euglenophyceae</taxon>
        <taxon>Eutreptiales</taxon>
        <taxon>Eutreptiaceae</taxon>
        <taxon>Eutreptiella</taxon>
    </lineage>
</organism>
<dbReference type="InterPro" id="IPR034103">
    <property type="entry name" value="Lsm8"/>
</dbReference>
<dbReference type="Pfam" id="PF01423">
    <property type="entry name" value="LSM"/>
    <property type="match status" value="1"/>
</dbReference>
<evidence type="ECO:0000313" key="15">
    <source>
        <dbReference type="EMBL" id="CAD9044367.1"/>
    </source>
</evidence>
<evidence type="ECO:0000256" key="11">
    <source>
        <dbReference type="ARBA" id="ARBA00063389"/>
    </source>
</evidence>
<feature type="domain" description="Sm" evidence="14">
    <location>
        <begin position="1"/>
        <end position="76"/>
    </location>
</feature>
<evidence type="ECO:0000256" key="6">
    <source>
        <dbReference type="ARBA" id="ARBA00022990"/>
    </source>
</evidence>
<evidence type="ECO:0000256" key="1">
    <source>
        <dbReference type="ARBA" id="ARBA00004123"/>
    </source>
</evidence>
<comment type="function">
    <text evidence="10">Plays a role in pre-mRNA splicing as component of the U4/U6-U5 tri-snRNP complex that is involved in spliceosome assembly, and as component of the precatalytic spliceosome (spliceosome B complex). The heptameric LSM2-8 complex binds specifically to the 3'-terminal U-tract of U6 snRNA.</text>
</comment>
<keyword evidence="3 13" id="KW-0507">mRNA processing</keyword>
<dbReference type="InterPro" id="IPR044642">
    <property type="entry name" value="PTHR15588"/>
</dbReference>
<reference evidence="15" key="1">
    <citation type="submission" date="2021-01" db="EMBL/GenBank/DDBJ databases">
        <authorList>
            <person name="Corre E."/>
            <person name="Pelletier E."/>
            <person name="Niang G."/>
            <person name="Scheremetjew M."/>
            <person name="Finn R."/>
            <person name="Kale V."/>
            <person name="Holt S."/>
            <person name="Cochrane G."/>
            <person name="Meng A."/>
            <person name="Brown T."/>
            <person name="Cohen L."/>
        </authorList>
    </citation>
    <scope>NUCLEOTIDE SEQUENCE</scope>
    <source>
        <strain evidence="15">NIES-381</strain>
    </source>
</reference>
<protein>
    <recommendedName>
        <fullName evidence="12 13">U6 snRNA-associated Sm-like protein LSm8</fullName>
    </recommendedName>
</protein>
<dbReference type="InterPro" id="IPR010920">
    <property type="entry name" value="LSM_dom_sf"/>
</dbReference>
<dbReference type="PANTHER" id="PTHR15588">
    <property type="entry name" value="LSM1"/>
    <property type="match status" value="1"/>
</dbReference>
<dbReference type="GO" id="GO:0003729">
    <property type="term" value="F:mRNA binding"/>
    <property type="evidence" value="ECO:0007669"/>
    <property type="project" value="TreeGrafter"/>
</dbReference>
<dbReference type="InterPro" id="IPR047575">
    <property type="entry name" value="Sm"/>
</dbReference>
<name>A0A7S1NW03_9EUGL</name>
<evidence type="ECO:0000256" key="2">
    <source>
        <dbReference type="ARBA" id="ARBA00006850"/>
    </source>
</evidence>
<dbReference type="AlphaFoldDB" id="A0A7S1NW03"/>
<comment type="subunit">
    <text evidence="11">Component of the precatalytic spliceosome (spliceosome B complex). Component of the U4/U6-U5 tri-snRNP complex, a building block of the precatalytic spliceosome (spliceosome B complex). The U4/U6-U5 tri-snRNP complex is composed of the U4, U6 and U5 snRNAs and at least PRPF3, PRPF4, PRPF6, PRPF8, PRPF31, SNRNP200, TXNL4A, SNRNP40, SNRPB, SNRPD1, SNRPD2, SNRPD3, SNRPE, SNRPF, SNRPG, DDX23, CD2BP2, PPIH, SNU13, EFTUD2, SART1 and USP39, plus LSM2, LSM3, LSM4, LSM5, LSM6, LSM7 and LSM8. LSM2, LSM3, LSM4, LSM5, LSM6, LSM7 and LSM8 form a heptameric, ring-shaped subcomplex (the LSM2-8 complex) that is part of the U4/U6-U5 tri-snRNP complex and the precatalytic spliceosome.</text>
</comment>
<comment type="similarity">
    <text evidence="2 13">Belongs to the snRNP Sm proteins family.</text>
</comment>
<dbReference type="PANTHER" id="PTHR15588:SF9">
    <property type="entry name" value="U6 SNRNA-ASSOCIATED SM-LIKE PROTEIN LSM8"/>
    <property type="match status" value="1"/>
</dbReference>
<evidence type="ECO:0000259" key="14">
    <source>
        <dbReference type="PROSITE" id="PS52002"/>
    </source>
</evidence>
<dbReference type="InterPro" id="IPR001163">
    <property type="entry name" value="Sm_dom_euk/arc"/>
</dbReference>
<dbReference type="GO" id="GO:0000398">
    <property type="term" value="P:mRNA splicing, via spliceosome"/>
    <property type="evidence" value="ECO:0007669"/>
    <property type="project" value="UniProtKB-UniRule"/>
</dbReference>
<dbReference type="Gene3D" id="2.30.30.100">
    <property type="match status" value="1"/>
</dbReference>
<keyword evidence="5 13" id="KW-0694">RNA-binding</keyword>
<dbReference type="EMBL" id="HBGA01152876">
    <property type="protein sequence ID" value="CAD9044367.1"/>
    <property type="molecule type" value="Transcribed_RNA"/>
</dbReference>
<dbReference type="CDD" id="cd01727">
    <property type="entry name" value="LSm8"/>
    <property type="match status" value="1"/>
</dbReference>
<keyword evidence="9 13" id="KW-0687">Ribonucleoprotein</keyword>
<evidence type="ECO:0000256" key="10">
    <source>
        <dbReference type="ARBA" id="ARBA00056431"/>
    </source>
</evidence>
<keyword evidence="8 13" id="KW-0539">Nucleus</keyword>
<evidence type="ECO:0000256" key="3">
    <source>
        <dbReference type="ARBA" id="ARBA00022664"/>
    </source>
</evidence>
<evidence type="ECO:0000256" key="4">
    <source>
        <dbReference type="ARBA" id="ARBA00022728"/>
    </source>
</evidence>
<accession>A0A7S1NW03</accession>
<evidence type="ECO:0000256" key="7">
    <source>
        <dbReference type="ARBA" id="ARBA00023187"/>
    </source>
</evidence>
<dbReference type="FunFam" id="2.30.30.100:FF:000022">
    <property type="entry name" value="U6 snRNA-associated Sm-like protein LSm8"/>
    <property type="match status" value="1"/>
</dbReference>
<dbReference type="PROSITE" id="PS52002">
    <property type="entry name" value="SM"/>
    <property type="match status" value="1"/>
</dbReference>
<evidence type="ECO:0000256" key="5">
    <source>
        <dbReference type="ARBA" id="ARBA00022884"/>
    </source>
</evidence>
<comment type="subunit">
    <text evidence="13">LSm subunits form a heteromer with a doughnut shape.</text>
</comment>
<evidence type="ECO:0000256" key="9">
    <source>
        <dbReference type="ARBA" id="ARBA00023274"/>
    </source>
</evidence>
<dbReference type="SUPFAM" id="SSF50182">
    <property type="entry name" value="Sm-like ribonucleoproteins"/>
    <property type="match status" value="1"/>
</dbReference>
<comment type="function">
    <text evidence="13">Plays role in pre-mRNA splicing as component of the U4/U6-U5 tri-snRNP complex that is involved in spliceosome assembly, and as component of the precatalytic spliceosome (spliceosome B complex). The heptameric LSM2-8 complex binds specifically to the 3'-terminal U-tract of U6 snRNA.</text>
</comment>
<evidence type="ECO:0000256" key="8">
    <source>
        <dbReference type="ARBA" id="ARBA00023242"/>
    </source>
</evidence>
<keyword evidence="4 13" id="KW-0747">Spliceosome</keyword>
<dbReference type="GO" id="GO:0071011">
    <property type="term" value="C:precatalytic spliceosome"/>
    <property type="evidence" value="ECO:0007669"/>
    <property type="project" value="TreeGrafter"/>
</dbReference>
<dbReference type="GO" id="GO:0005688">
    <property type="term" value="C:U6 snRNP"/>
    <property type="evidence" value="ECO:0007669"/>
    <property type="project" value="UniProtKB-UniRule"/>
</dbReference>